<proteinExistence type="predicted"/>
<gene>
    <name evidence="2" type="ORF">SHERM_18271</name>
</gene>
<evidence type="ECO:0000313" key="2">
    <source>
        <dbReference type="EMBL" id="CAA0820022.1"/>
    </source>
</evidence>
<dbReference type="InterPro" id="IPR008480">
    <property type="entry name" value="DUF761_pln"/>
</dbReference>
<feature type="region of interest" description="Disordered" evidence="1">
    <location>
        <begin position="57"/>
        <end position="86"/>
    </location>
</feature>
<reference evidence="2" key="1">
    <citation type="submission" date="2019-12" db="EMBL/GenBank/DDBJ databases">
        <authorList>
            <person name="Scholes J."/>
        </authorList>
    </citation>
    <scope>NUCLEOTIDE SEQUENCE</scope>
</reference>
<dbReference type="AlphaFoldDB" id="A0A9N7R887"/>
<dbReference type="Pfam" id="PF05553">
    <property type="entry name" value="DUF761"/>
    <property type="match status" value="1"/>
</dbReference>
<dbReference type="Proteomes" id="UP001153555">
    <property type="component" value="Unassembled WGS sequence"/>
</dbReference>
<dbReference type="EMBL" id="CACSLK010019758">
    <property type="protein sequence ID" value="CAA0820022.1"/>
    <property type="molecule type" value="Genomic_DNA"/>
</dbReference>
<name>A0A9N7R887_STRHE</name>
<evidence type="ECO:0000313" key="3">
    <source>
        <dbReference type="Proteomes" id="UP001153555"/>
    </source>
</evidence>
<evidence type="ECO:0000256" key="1">
    <source>
        <dbReference type="SAM" id="MobiDB-lite"/>
    </source>
</evidence>
<feature type="compositionally biased region" description="Polar residues" evidence="1">
    <location>
        <begin position="66"/>
        <end position="84"/>
    </location>
</feature>
<sequence>MADERWALLDKLKMAVKKIKILINFNLNKWKLASIVGATSSGKRRLSFNDRPGLRACVDDEGPNDGSGSSGCRSLQRTMSYPSSSEDDIDKRAEAFIANFYKQLQYERQISLELRRPTSRHRRLDQAVDAFLFSAPATMSPHLTDTPFPAVRTPPLATSSPDLDTVLLQPDIRKALFAFLKDNLPVQCLKEGEIPVSAPPSTLVSDHSTVVGVSSLSTVQTTVLPVLAVDKAPPTSPPPVITLLDSRASASCFLEHSGDDRETPSDPLAGQGAYLVLLRSSSAHLVDVEGQLHQSTLFGS</sequence>
<comment type="caution">
    <text evidence="2">The sequence shown here is derived from an EMBL/GenBank/DDBJ whole genome shotgun (WGS) entry which is preliminary data.</text>
</comment>
<protein>
    <submittedName>
        <fullName evidence="2">Uncharacterized protein</fullName>
    </submittedName>
</protein>
<keyword evidence="3" id="KW-1185">Reference proteome</keyword>
<dbReference type="OrthoDB" id="1682876at2759"/>
<accession>A0A9N7R887</accession>
<organism evidence="2 3">
    <name type="scientific">Striga hermonthica</name>
    <name type="common">Purple witchweed</name>
    <name type="synonym">Buchnera hermonthica</name>
    <dbReference type="NCBI Taxonomy" id="68872"/>
    <lineage>
        <taxon>Eukaryota</taxon>
        <taxon>Viridiplantae</taxon>
        <taxon>Streptophyta</taxon>
        <taxon>Embryophyta</taxon>
        <taxon>Tracheophyta</taxon>
        <taxon>Spermatophyta</taxon>
        <taxon>Magnoliopsida</taxon>
        <taxon>eudicotyledons</taxon>
        <taxon>Gunneridae</taxon>
        <taxon>Pentapetalae</taxon>
        <taxon>asterids</taxon>
        <taxon>lamiids</taxon>
        <taxon>Lamiales</taxon>
        <taxon>Orobanchaceae</taxon>
        <taxon>Buchnereae</taxon>
        <taxon>Striga</taxon>
    </lineage>
</organism>